<dbReference type="OMA" id="MACCHEN"/>
<evidence type="ECO:0000313" key="4">
    <source>
        <dbReference type="Ensembl" id="ENSCVAP00000018157.1"/>
    </source>
</evidence>
<feature type="signal peptide" evidence="2">
    <location>
        <begin position="1"/>
        <end position="18"/>
    </location>
</feature>
<organism evidence="4 5">
    <name type="scientific">Cyprinodon variegatus</name>
    <name type="common">Sheepshead minnow</name>
    <dbReference type="NCBI Taxonomy" id="28743"/>
    <lineage>
        <taxon>Eukaryota</taxon>
        <taxon>Metazoa</taxon>
        <taxon>Chordata</taxon>
        <taxon>Craniata</taxon>
        <taxon>Vertebrata</taxon>
        <taxon>Euteleostomi</taxon>
        <taxon>Actinopterygii</taxon>
        <taxon>Neopterygii</taxon>
        <taxon>Teleostei</taxon>
        <taxon>Neoteleostei</taxon>
        <taxon>Acanthomorphata</taxon>
        <taxon>Ovalentaria</taxon>
        <taxon>Atherinomorphae</taxon>
        <taxon>Cyprinodontiformes</taxon>
        <taxon>Cyprinodontidae</taxon>
        <taxon>Cyprinodon</taxon>
    </lineage>
</organism>
<sequence>MSSSPLLLLLLLLVPSLMLELRYHNNSEIEQYLLQVSAANPDITHLYSIGKSVKGNDSRCVYVGCMACCHENKY</sequence>
<evidence type="ECO:0000259" key="3">
    <source>
        <dbReference type="Pfam" id="PF00246"/>
    </source>
</evidence>
<dbReference type="STRING" id="28743.ENSCVAP00000018157"/>
<dbReference type="Proteomes" id="UP000265020">
    <property type="component" value="Unassembled WGS sequence"/>
</dbReference>
<dbReference type="Ensembl" id="ENSCVAT00000027028.1">
    <property type="protein sequence ID" value="ENSCVAP00000018157.1"/>
    <property type="gene ID" value="ENSCVAG00000021365.1"/>
</dbReference>
<reference evidence="4" key="2">
    <citation type="submission" date="2025-09" db="UniProtKB">
        <authorList>
            <consortium name="Ensembl"/>
        </authorList>
    </citation>
    <scope>IDENTIFICATION</scope>
</reference>
<dbReference type="GO" id="GO:0004181">
    <property type="term" value="F:metallocarboxypeptidase activity"/>
    <property type="evidence" value="ECO:0007669"/>
    <property type="project" value="InterPro"/>
</dbReference>
<feature type="chain" id="PRO_5018598283" description="Peptidase M14 domain-containing protein" evidence="2">
    <location>
        <begin position="19"/>
        <end position="74"/>
    </location>
</feature>
<evidence type="ECO:0000313" key="5">
    <source>
        <dbReference type="Proteomes" id="UP000265020"/>
    </source>
</evidence>
<dbReference type="InterPro" id="IPR000834">
    <property type="entry name" value="Peptidase_M14"/>
</dbReference>
<reference evidence="4" key="1">
    <citation type="submission" date="2025-08" db="UniProtKB">
        <authorList>
            <consortium name="Ensembl"/>
        </authorList>
    </citation>
    <scope>IDENTIFICATION</scope>
</reference>
<dbReference type="SUPFAM" id="SSF53187">
    <property type="entry name" value="Zn-dependent exopeptidases"/>
    <property type="match status" value="1"/>
</dbReference>
<feature type="domain" description="Peptidase M14" evidence="3">
    <location>
        <begin position="29"/>
        <end position="63"/>
    </location>
</feature>
<protein>
    <recommendedName>
        <fullName evidence="3">Peptidase M14 domain-containing protein</fullName>
    </recommendedName>
</protein>
<dbReference type="GO" id="GO:0006508">
    <property type="term" value="P:proteolysis"/>
    <property type="evidence" value="ECO:0007669"/>
    <property type="project" value="InterPro"/>
</dbReference>
<comment type="similarity">
    <text evidence="1">Belongs to the peptidase M14 family.</text>
</comment>
<dbReference type="AlphaFoldDB" id="A0A3Q2DGH1"/>
<evidence type="ECO:0000256" key="2">
    <source>
        <dbReference type="SAM" id="SignalP"/>
    </source>
</evidence>
<keyword evidence="5" id="KW-1185">Reference proteome</keyword>
<accession>A0A3Q2DGH1</accession>
<name>A0A3Q2DGH1_CYPVA</name>
<dbReference type="Pfam" id="PF00246">
    <property type="entry name" value="Peptidase_M14"/>
    <property type="match status" value="1"/>
</dbReference>
<evidence type="ECO:0000256" key="1">
    <source>
        <dbReference type="ARBA" id="ARBA00005988"/>
    </source>
</evidence>
<dbReference type="GO" id="GO:0008270">
    <property type="term" value="F:zinc ion binding"/>
    <property type="evidence" value="ECO:0007669"/>
    <property type="project" value="InterPro"/>
</dbReference>
<keyword evidence="2" id="KW-0732">Signal</keyword>
<proteinExistence type="inferred from homology"/>
<dbReference type="GeneTree" id="ENSGT00940000179524"/>
<dbReference type="Gene3D" id="3.40.630.10">
    <property type="entry name" value="Zn peptidases"/>
    <property type="match status" value="1"/>
</dbReference>